<keyword evidence="1" id="KW-0732">Signal</keyword>
<accession>A0ABP8NA21</accession>
<dbReference type="InterPro" id="IPR036514">
    <property type="entry name" value="SGNH_hydro_sf"/>
</dbReference>
<dbReference type="EMBL" id="BAABFA010000008">
    <property type="protein sequence ID" value="GAA4462997.1"/>
    <property type="molecule type" value="Genomic_DNA"/>
</dbReference>
<protein>
    <submittedName>
        <fullName evidence="2">SGNH/GDSL hydrolase family protein</fullName>
    </submittedName>
</protein>
<gene>
    <name evidence="2" type="ORF">GCM10023093_10560</name>
</gene>
<dbReference type="Gene3D" id="3.40.50.1110">
    <property type="entry name" value="SGNH hydrolase"/>
    <property type="match status" value="1"/>
</dbReference>
<feature type="signal peptide" evidence="1">
    <location>
        <begin position="1"/>
        <end position="21"/>
    </location>
</feature>
<name>A0ABP8NA21_9BACT</name>
<sequence>MKKIYAIGAVAFMFAACRPNANVTTPATSGNANFTNYLAVGCSFTAGYGDNSLTVSGQLNSYPQRLFEQFETIKDGKGAVGPFIQPLVTGDNGYPEPKLVLSTVTHCDGKISMAPVKTTLPLDSNGSWRFVNPVNNNQVNNVSVPKLRVADIPVQGYAGPNAYARRYFYDPTKRPLDEIYARVYNVHPTFFTLWLGITDVLGYAVSGGQGNGSRLAVPVTLNIYNSNDITPDAVFAANYDSVLTALTSTGAFGALLSIPDITALPYFTTRPMNGLHITSKGFADTLMALYPDVNNKIFDTGDNYYIIRDNVGGIRQAVPGELLLITVPQDSITCAGWGSTKPIPREYVLTTDELQNIRNAVTSFNGYIQKEARDRNLPYVDMRQFFETLSTGITYNGINYSTEFVSGGAFSLDAIHLNARGNALVANKIIEAINAFFKSNIPMTDVNKYPGVKFP</sequence>
<dbReference type="PROSITE" id="PS51257">
    <property type="entry name" value="PROKAR_LIPOPROTEIN"/>
    <property type="match status" value="1"/>
</dbReference>
<evidence type="ECO:0000256" key="1">
    <source>
        <dbReference type="SAM" id="SignalP"/>
    </source>
</evidence>
<proteinExistence type="predicted"/>
<feature type="chain" id="PRO_5046337152" evidence="1">
    <location>
        <begin position="22"/>
        <end position="455"/>
    </location>
</feature>
<dbReference type="SUPFAM" id="SSF52266">
    <property type="entry name" value="SGNH hydrolase"/>
    <property type="match status" value="1"/>
</dbReference>
<dbReference type="Pfam" id="PF00657">
    <property type="entry name" value="Lipase_GDSL"/>
    <property type="match status" value="1"/>
</dbReference>
<keyword evidence="2" id="KW-0378">Hydrolase</keyword>
<comment type="caution">
    <text evidence="2">The sequence shown here is derived from an EMBL/GenBank/DDBJ whole genome shotgun (WGS) entry which is preliminary data.</text>
</comment>
<dbReference type="RefSeq" id="WP_345079640.1">
    <property type="nucleotide sequence ID" value="NZ_BAABFA010000008.1"/>
</dbReference>
<evidence type="ECO:0000313" key="3">
    <source>
        <dbReference type="Proteomes" id="UP001500067"/>
    </source>
</evidence>
<organism evidence="2 3">
    <name type="scientific">Nemorincola caseinilytica</name>
    <dbReference type="NCBI Taxonomy" id="2054315"/>
    <lineage>
        <taxon>Bacteria</taxon>
        <taxon>Pseudomonadati</taxon>
        <taxon>Bacteroidota</taxon>
        <taxon>Chitinophagia</taxon>
        <taxon>Chitinophagales</taxon>
        <taxon>Chitinophagaceae</taxon>
        <taxon>Nemorincola</taxon>
    </lineage>
</organism>
<dbReference type="Proteomes" id="UP001500067">
    <property type="component" value="Unassembled WGS sequence"/>
</dbReference>
<evidence type="ECO:0000313" key="2">
    <source>
        <dbReference type="EMBL" id="GAA4462997.1"/>
    </source>
</evidence>
<dbReference type="GO" id="GO:0016787">
    <property type="term" value="F:hydrolase activity"/>
    <property type="evidence" value="ECO:0007669"/>
    <property type="project" value="UniProtKB-KW"/>
</dbReference>
<keyword evidence="3" id="KW-1185">Reference proteome</keyword>
<reference evidence="3" key="1">
    <citation type="journal article" date="2019" name="Int. J. Syst. Evol. Microbiol.">
        <title>The Global Catalogue of Microorganisms (GCM) 10K type strain sequencing project: providing services to taxonomists for standard genome sequencing and annotation.</title>
        <authorList>
            <consortium name="The Broad Institute Genomics Platform"/>
            <consortium name="The Broad Institute Genome Sequencing Center for Infectious Disease"/>
            <person name="Wu L."/>
            <person name="Ma J."/>
        </authorList>
    </citation>
    <scope>NUCLEOTIDE SEQUENCE [LARGE SCALE GENOMIC DNA]</scope>
    <source>
        <strain evidence="3">JCM 32105</strain>
    </source>
</reference>
<dbReference type="InterPro" id="IPR001087">
    <property type="entry name" value="GDSL"/>
</dbReference>